<dbReference type="RefSeq" id="WP_135164675.1">
    <property type="nucleotide sequence ID" value="NZ_SPQS01000009.1"/>
</dbReference>
<dbReference type="GO" id="GO:0008422">
    <property type="term" value="F:beta-glucosidase activity"/>
    <property type="evidence" value="ECO:0007669"/>
    <property type="project" value="TreeGrafter"/>
</dbReference>
<evidence type="ECO:0000256" key="6">
    <source>
        <dbReference type="ARBA" id="ARBA00022989"/>
    </source>
</evidence>
<evidence type="ECO:0000313" key="17">
    <source>
        <dbReference type="Proteomes" id="UP000297700"/>
    </source>
</evidence>
<sequence>MAGSCGRLLAGAMLSLSISFGSPVFASDCVPVPQTVAPGRLAALSRGFNADGWINGAAPSRELLQQLRRAGMSHVRLPVPAERVMPGFASKDEREATLRVLDKALKQLTALGYAISVDLHPGDRFNRLHKEDQGAALRQMQEAWSGLAEVIRSFPADRVFAELLNEPDIDADKWQTEVEALAAFVRKLLPANTLVVGPVNWQRADSLPRFRPLPDPDVVYAIHFYDPMVFTHQAHWDGQDPLHDIIDLPYPINSGDPKIQALRQDLQLRGATKALGMLDVAIAAAKDKPGADRWLAPALQWQQQFARPIIVNEFGVLKAGAPRASRLRWLAEVTAYARDHCWGWTHWELAQGFGLVDRNTGRPDPDVMRALLGGATRPGRR</sequence>
<keyword evidence="6" id="KW-1133">Transmembrane helix</keyword>
<keyword evidence="8" id="KW-0325">Glycoprotein</keyword>
<evidence type="ECO:0000256" key="10">
    <source>
        <dbReference type="ARBA" id="ARBA00023316"/>
    </source>
</evidence>
<keyword evidence="2" id="KW-1003">Cell membrane</keyword>
<comment type="caution">
    <text evidence="16">The sequence shown here is derived from an EMBL/GenBank/DDBJ whole genome shotgun (WGS) entry which is preliminary data.</text>
</comment>
<reference evidence="16 17" key="1">
    <citation type="submission" date="2019-03" db="EMBL/GenBank/DDBJ databases">
        <title>Bradyrhizobium strains diversity.</title>
        <authorList>
            <person name="Urquiaga M.C.O."/>
            <person name="Hungria M."/>
            <person name="Delamuta J.R.M."/>
            <person name="Klepa M.S."/>
        </authorList>
    </citation>
    <scope>NUCLEOTIDE SEQUENCE [LARGE SCALE GENOMIC DNA]</scope>
    <source>
        <strain evidence="16 17">CNPSo 3426</strain>
    </source>
</reference>
<evidence type="ECO:0000313" key="16">
    <source>
        <dbReference type="EMBL" id="TFV74692.1"/>
    </source>
</evidence>
<feature type="domain" description="Glycoside hydrolase family 5" evidence="15">
    <location>
        <begin position="46"/>
        <end position="347"/>
    </location>
</feature>
<keyword evidence="5" id="KW-0735">Signal-anchor</keyword>
<dbReference type="GO" id="GO:0071555">
    <property type="term" value="P:cell wall organization"/>
    <property type="evidence" value="ECO:0007669"/>
    <property type="project" value="UniProtKB-KW"/>
</dbReference>
<keyword evidence="14" id="KW-0732">Signal</keyword>
<keyword evidence="10" id="KW-0961">Cell wall biogenesis/degradation</keyword>
<feature type="chain" id="PRO_5021487931" description="Exo-1,3-beta-glucanase D" evidence="14">
    <location>
        <begin position="27"/>
        <end position="381"/>
    </location>
</feature>
<evidence type="ECO:0000256" key="12">
    <source>
        <dbReference type="ARBA" id="ARBA00041260"/>
    </source>
</evidence>
<evidence type="ECO:0000256" key="3">
    <source>
        <dbReference type="ARBA" id="ARBA00022692"/>
    </source>
</evidence>
<evidence type="ECO:0000256" key="13">
    <source>
        <dbReference type="RuleBase" id="RU361153"/>
    </source>
</evidence>
<dbReference type="GO" id="GO:0009986">
    <property type="term" value="C:cell surface"/>
    <property type="evidence" value="ECO:0007669"/>
    <property type="project" value="TreeGrafter"/>
</dbReference>
<protein>
    <recommendedName>
        <fullName evidence="12">Exo-1,3-beta-glucanase D</fullName>
    </recommendedName>
</protein>
<evidence type="ECO:0000256" key="2">
    <source>
        <dbReference type="ARBA" id="ARBA00022475"/>
    </source>
</evidence>
<dbReference type="AlphaFoldDB" id="A0A4Y9P598"/>
<dbReference type="GO" id="GO:0009251">
    <property type="term" value="P:glucan catabolic process"/>
    <property type="evidence" value="ECO:0007669"/>
    <property type="project" value="TreeGrafter"/>
</dbReference>
<dbReference type="EMBL" id="SPQS01000009">
    <property type="protein sequence ID" value="TFV74692.1"/>
    <property type="molecule type" value="Genomic_DNA"/>
</dbReference>
<proteinExistence type="inferred from homology"/>
<keyword evidence="3" id="KW-0812">Transmembrane</keyword>
<comment type="function">
    <text evidence="11">Glucosidase involved in the degradation of cellulosic biomass. Active on lichenan.</text>
</comment>
<dbReference type="InterPro" id="IPR017853">
    <property type="entry name" value="GH"/>
</dbReference>
<dbReference type="InterPro" id="IPR050386">
    <property type="entry name" value="Glycosyl_hydrolase_5"/>
</dbReference>
<dbReference type="Proteomes" id="UP000297700">
    <property type="component" value="Unassembled WGS sequence"/>
</dbReference>
<dbReference type="PANTHER" id="PTHR31297:SF34">
    <property type="entry name" value="GLUCAN 1,3-BETA-GLUCOSIDASE 2"/>
    <property type="match status" value="1"/>
</dbReference>
<evidence type="ECO:0000256" key="9">
    <source>
        <dbReference type="ARBA" id="ARBA00023295"/>
    </source>
</evidence>
<evidence type="ECO:0000256" key="14">
    <source>
        <dbReference type="SAM" id="SignalP"/>
    </source>
</evidence>
<dbReference type="InterPro" id="IPR001547">
    <property type="entry name" value="Glyco_hydro_5"/>
</dbReference>
<keyword evidence="7" id="KW-0472">Membrane</keyword>
<dbReference type="Pfam" id="PF00150">
    <property type="entry name" value="Cellulase"/>
    <property type="match status" value="1"/>
</dbReference>
<feature type="signal peptide" evidence="14">
    <location>
        <begin position="1"/>
        <end position="26"/>
    </location>
</feature>
<evidence type="ECO:0000256" key="11">
    <source>
        <dbReference type="ARBA" id="ARBA00037126"/>
    </source>
</evidence>
<comment type="similarity">
    <text evidence="13">Belongs to the glycosyl hydrolase 5 (cellulase A) family.</text>
</comment>
<accession>A0A4Y9P598</accession>
<evidence type="ECO:0000259" key="15">
    <source>
        <dbReference type="Pfam" id="PF00150"/>
    </source>
</evidence>
<dbReference type="GO" id="GO:0005886">
    <property type="term" value="C:plasma membrane"/>
    <property type="evidence" value="ECO:0007669"/>
    <property type="project" value="UniProtKB-SubCell"/>
</dbReference>
<evidence type="ECO:0000256" key="8">
    <source>
        <dbReference type="ARBA" id="ARBA00023180"/>
    </source>
</evidence>
<comment type="subcellular location">
    <subcellularLocation>
        <location evidence="1">Cell membrane</location>
        <topology evidence="1">Single-pass type II membrane protein</topology>
    </subcellularLocation>
</comment>
<dbReference type="SUPFAM" id="SSF51445">
    <property type="entry name" value="(Trans)glycosidases"/>
    <property type="match status" value="1"/>
</dbReference>
<evidence type="ECO:0000256" key="4">
    <source>
        <dbReference type="ARBA" id="ARBA00022801"/>
    </source>
</evidence>
<name>A0A4Y9P598_9BRAD</name>
<evidence type="ECO:0000256" key="1">
    <source>
        <dbReference type="ARBA" id="ARBA00004401"/>
    </source>
</evidence>
<dbReference type="GO" id="GO:0005576">
    <property type="term" value="C:extracellular region"/>
    <property type="evidence" value="ECO:0007669"/>
    <property type="project" value="TreeGrafter"/>
</dbReference>
<keyword evidence="9 13" id="KW-0326">Glycosidase</keyword>
<gene>
    <name evidence="16" type="ORF">E4K64_17780</name>
</gene>
<dbReference type="Gene3D" id="3.20.20.80">
    <property type="entry name" value="Glycosidases"/>
    <property type="match status" value="1"/>
</dbReference>
<evidence type="ECO:0000256" key="5">
    <source>
        <dbReference type="ARBA" id="ARBA00022968"/>
    </source>
</evidence>
<evidence type="ECO:0000256" key="7">
    <source>
        <dbReference type="ARBA" id="ARBA00023136"/>
    </source>
</evidence>
<dbReference type="PANTHER" id="PTHR31297">
    <property type="entry name" value="GLUCAN ENDO-1,6-BETA-GLUCOSIDASE B"/>
    <property type="match status" value="1"/>
</dbReference>
<organism evidence="16 17">
    <name type="scientific">Bradyrhizobium frederickii</name>
    <dbReference type="NCBI Taxonomy" id="2560054"/>
    <lineage>
        <taxon>Bacteria</taxon>
        <taxon>Pseudomonadati</taxon>
        <taxon>Pseudomonadota</taxon>
        <taxon>Alphaproteobacteria</taxon>
        <taxon>Hyphomicrobiales</taxon>
        <taxon>Nitrobacteraceae</taxon>
        <taxon>Bradyrhizobium</taxon>
    </lineage>
</organism>
<keyword evidence="4 13" id="KW-0378">Hydrolase</keyword>